<dbReference type="InterPro" id="IPR001360">
    <property type="entry name" value="Glyco_hydro_1"/>
</dbReference>
<evidence type="ECO:0000256" key="6">
    <source>
        <dbReference type="ARBA" id="ARBA00023277"/>
    </source>
</evidence>
<accession>A0A3D9ZZV3</accession>
<dbReference type="Gene3D" id="3.20.20.80">
    <property type="entry name" value="Glycosidases"/>
    <property type="match status" value="1"/>
</dbReference>
<dbReference type="FunFam" id="3.20.20.80:FF:000004">
    <property type="entry name" value="Beta-glucosidase 6-phospho-beta-glucosidase"/>
    <property type="match status" value="1"/>
</dbReference>
<evidence type="ECO:0000256" key="1">
    <source>
        <dbReference type="ARBA" id="ARBA00000448"/>
    </source>
</evidence>
<evidence type="ECO:0000256" key="12">
    <source>
        <dbReference type="RuleBase" id="RU361175"/>
    </source>
</evidence>
<feature type="active site" description="Nucleophile" evidence="9 11">
    <location>
        <position position="355"/>
    </location>
</feature>
<comment type="catalytic activity">
    <reaction evidence="1 12">
        <text>Hydrolysis of terminal, non-reducing beta-D-glucosyl residues with release of beta-D-glucose.</text>
        <dbReference type="EC" id="3.2.1.21"/>
    </reaction>
</comment>
<dbReference type="GO" id="GO:0030245">
    <property type="term" value="P:cellulose catabolic process"/>
    <property type="evidence" value="ECO:0007669"/>
    <property type="project" value="UniProtKB-KW"/>
</dbReference>
<evidence type="ECO:0000313" key="14">
    <source>
        <dbReference type="Proteomes" id="UP000256913"/>
    </source>
</evidence>
<evidence type="ECO:0000256" key="10">
    <source>
        <dbReference type="PIRSR" id="PIRSR617736-2"/>
    </source>
</evidence>
<evidence type="ECO:0000256" key="4">
    <source>
        <dbReference type="ARBA" id="ARBA00022801"/>
    </source>
</evidence>
<dbReference type="PANTHER" id="PTHR10353">
    <property type="entry name" value="GLYCOSYL HYDROLASE"/>
    <property type="match status" value="1"/>
</dbReference>
<proteinExistence type="inferred from homology"/>
<evidence type="ECO:0000256" key="5">
    <source>
        <dbReference type="ARBA" id="ARBA00023001"/>
    </source>
</evidence>
<evidence type="ECO:0000256" key="7">
    <source>
        <dbReference type="ARBA" id="ARBA00023295"/>
    </source>
</evidence>
<dbReference type="PANTHER" id="PTHR10353:SF36">
    <property type="entry name" value="LP05116P"/>
    <property type="match status" value="1"/>
</dbReference>
<keyword evidence="5" id="KW-0136">Cellulose degradation</keyword>
<dbReference type="PROSITE" id="PS00653">
    <property type="entry name" value="GLYCOSYL_HYDROL_F1_2"/>
    <property type="match status" value="1"/>
</dbReference>
<evidence type="ECO:0000256" key="3">
    <source>
        <dbReference type="ARBA" id="ARBA00012744"/>
    </source>
</evidence>
<evidence type="ECO:0000256" key="9">
    <source>
        <dbReference type="PIRSR" id="PIRSR617736-1"/>
    </source>
</evidence>
<dbReference type="AlphaFoldDB" id="A0A3D9ZZV3"/>
<gene>
    <name evidence="13" type="ORF">DFJ67_8275</name>
</gene>
<keyword evidence="6" id="KW-0119">Carbohydrate metabolism</keyword>
<reference evidence="13 14" key="1">
    <citation type="submission" date="2018-08" db="EMBL/GenBank/DDBJ databases">
        <title>Sequencing the genomes of 1000 actinobacteria strains.</title>
        <authorList>
            <person name="Klenk H.-P."/>
        </authorList>
    </citation>
    <scope>NUCLEOTIDE SEQUENCE [LARGE SCALE GENOMIC DNA]</scope>
    <source>
        <strain evidence="13 14">DSM 44099</strain>
    </source>
</reference>
<dbReference type="GO" id="GO:0005829">
    <property type="term" value="C:cytosol"/>
    <property type="evidence" value="ECO:0007669"/>
    <property type="project" value="TreeGrafter"/>
</dbReference>
<evidence type="ECO:0000256" key="11">
    <source>
        <dbReference type="PROSITE-ProRule" id="PRU10055"/>
    </source>
</evidence>
<feature type="binding site" evidence="10">
    <location>
        <position position="26"/>
    </location>
    <ligand>
        <name>substrate</name>
    </ligand>
</feature>
<evidence type="ECO:0000313" key="13">
    <source>
        <dbReference type="EMBL" id="REG02183.1"/>
    </source>
</evidence>
<dbReference type="SUPFAM" id="SSF51445">
    <property type="entry name" value="(Trans)glycosidases"/>
    <property type="match status" value="1"/>
</dbReference>
<dbReference type="EC" id="3.2.1.21" evidence="3 12"/>
<dbReference type="InterPro" id="IPR033132">
    <property type="entry name" value="GH_1_N_CS"/>
</dbReference>
<dbReference type="InterPro" id="IPR018120">
    <property type="entry name" value="Glyco_hydro_1_AS"/>
</dbReference>
<organism evidence="13 14">
    <name type="scientific">Asanoa ferruginea</name>
    <dbReference type="NCBI Taxonomy" id="53367"/>
    <lineage>
        <taxon>Bacteria</taxon>
        <taxon>Bacillati</taxon>
        <taxon>Actinomycetota</taxon>
        <taxon>Actinomycetes</taxon>
        <taxon>Micromonosporales</taxon>
        <taxon>Micromonosporaceae</taxon>
        <taxon>Asanoa</taxon>
    </lineage>
</organism>
<feature type="binding site" evidence="10">
    <location>
        <position position="290"/>
    </location>
    <ligand>
        <name>substrate</name>
    </ligand>
</feature>
<feature type="binding site" evidence="10">
    <location>
        <begin position="408"/>
        <end position="409"/>
    </location>
    <ligand>
        <name>substrate</name>
    </ligand>
</feature>
<dbReference type="EMBL" id="QUMQ01000001">
    <property type="protein sequence ID" value="REG02183.1"/>
    <property type="molecule type" value="Genomic_DNA"/>
</dbReference>
<dbReference type="Pfam" id="PF00232">
    <property type="entry name" value="Glyco_hydro_1"/>
    <property type="match status" value="1"/>
</dbReference>
<feature type="binding site" evidence="10">
    <location>
        <position position="117"/>
    </location>
    <ligand>
        <name>substrate</name>
    </ligand>
</feature>
<keyword evidence="8" id="KW-0624">Polysaccharide degradation</keyword>
<dbReference type="InterPro" id="IPR017736">
    <property type="entry name" value="Glyco_hydro_1_beta-glucosidase"/>
</dbReference>
<dbReference type="GO" id="GO:0008422">
    <property type="term" value="F:beta-glucosidase activity"/>
    <property type="evidence" value="ECO:0007669"/>
    <property type="project" value="UniProtKB-EC"/>
</dbReference>
<keyword evidence="4 12" id="KW-0378">Hydrolase</keyword>
<keyword evidence="14" id="KW-1185">Reference proteome</keyword>
<dbReference type="InterPro" id="IPR017853">
    <property type="entry name" value="GH"/>
</dbReference>
<name>A0A3D9ZZV3_9ACTN</name>
<dbReference type="PRINTS" id="PR00131">
    <property type="entry name" value="GLHYDRLASE1"/>
</dbReference>
<dbReference type="PROSITE" id="PS00572">
    <property type="entry name" value="GLYCOSYL_HYDROL_F1_1"/>
    <property type="match status" value="1"/>
</dbReference>
<keyword evidence="7 12" id="KW-0326">Glycosidase</keyword>
<comment type="similarity">
    <text evidence="2 12">Belongs to the glycosyl hydrolase 1 family.</text>
</comment>
<protein>
    <recommendedName>
        <fullName evidence="3 12">Beta-glucosidase</fullName>
        <ecNumber evidence="3 12">3.2.1.21</ecNumber>
    </recommendedName>
</protein>
<dbReference type="Proteomes" id="UP000256913">
    <property type="component" value="Unassembled WGS sequence"/>
</dbReference>
<evidence type="ECO:0000256" key="2">
    <source>
        <dbReference type="ARBA" id="ARBA00010838"/>
    </source>
</evidence>
<feature type="binding site" evidence="10">
    <location>
        <position position="401"/>
    </location>
    <ligand>
        <name>substrate</name>
    </ligand>
</feature>
<evidence type="ECO:0000256" key="8">
    <source>
        <dbReference type="ARBA" id="ARBA00023326"/>
    </source>
</evidence>
<feature type="binding site" evidence="10">
    <location>
        <position position="161"/>
    </location>
    <ligand>
        <name>substrate</name>
    </ligand>
</feature>
<comment type="caution">
    <text evidence="13">The sequence shown here is derived from an EMBL/GenBank/DDBJ whole genome shotgun (WGS) entry which is preliminary data.</text>
</comment>
<dbReference type="NCBIfam" id="TIGR03356">
    <property type="entry name" value="BGL"/>
    <property type="match status" value="1"/>
</dbReference>
<sequence length="447" mass="48480">MPAAQAEVGLRFPPTFWWGAATAAYQIEGAVTEDGRVPSIWDTFAARPGAIANGDTGERATDHYHRWADDVALMGSLGLNAYRFSVAWPRAANLDFYDRLVDALLARGIRPVATLYHWDLPQWVEDAGGWANRDTAYRFAEHAGLVGARLGDRVAMWNTLNEPWCSAFLGHGIGVHAPGRRDDPFVAAHHLLLAHGLAVPVLRGASPGATVGIALNAGTVRPVTDADADVDAARRIDGLLNRIFFDPLLRGSYPADVVADTSPFTDWGFVQADDLATISAPIDAIGVNYYQPDLVGAAASPVDDGSPYPTGGQVVHHPVPSPVTDMGWPIDPTGLRDMLVRVTTDYGPIPLYVTENGAAFTDTVVDGRVADPARIDYLRGHLTAAHEAIAAGVDLRGYFAWSLLDNFEWAFGYGKRFGLVHVDYRNFARTPKDSALWYRDVIRRGGL</sequence>
<feature type="active site" description="Proton donor" evidence="9">
    <location>
        <position position="162"/>
    </location>
</feature>